<name>A0A074ZHC8_OPIVI</name>
<keyword evidence="2" id="KW-1185">Reference proteome</keyword>
<dbReference type="EMBL" id="KL596743">
    <property type="protein sequence ID" value="KER26623.1"/>
    <property type="molecule type" value="Genomic_DNA"/>
</dbReference>
<dbReference type="RefSeq" id="XP_009169665.1">
    <property type="nucleotide sequence ID" value="XM_009171401.1"/>
</dbReference>
<dbReference type="KEGG" id="ovi:T265_13971"/>
<protein>
    <submittedName>
        <fullName evidence="1">Uncharacterized protein</fullName>
    </submittedName>
</protein>
<dbReference type="GeneID" id="20328138"/>
<reference evidence="1 2" key="1">
    <citation type="submission" date="2013-11" db="EMBL/GenBank/DDBJ databases">
        <title>Opisthorchis viverrini - life in the bile duct.</title>
        <authorList>
            <person name="Young N.D."/>
            <person name="Nagarajan N."/>
            <person name="Lin S.J."/>
            <person name="Korhonen P.K."/>
            <person name="Jex A.R."/>
            <person name="Hall R.S."/>
            <person name="Safavi-Hemami H."/>
            <person name="Kaewkong W."/>
            <person name="Bertrand D."/>
            <person name="Gao S."/>
            <person name="Seet Q."/>
            <person name="Wongkham S."/>
            <person name="Teh B.T."/>
            <person name="Wongkham C."/>
            <person name="Intapan P.M."/>
            <person name="Maleewong W."/>
            <person name="Yang X."/>
            <person name="Hu M."/>
            <person name="Wang Z."/>
            <person name="Hofmann A."/>
            <person name="Sternberg P.W."/>
            <person name="Tan P."/>
            <person name="Wang J."/>
            <person name="Gasser R.B."/>
        </authorList>
    </citation>
    <scope>NUCLEOTIDE SEQUENCE [LARGE SCALE GENOMIC DNA]</scope>
</reference>
<feature type="non-terminal residue" evidence="1">
    <location>
        <position position="107"/>
    </location>
</feature>
<sequence>MQHSSVGLCGNLQNVAIRLVVGLWWQSCPPEHFTGSCWFEPILLGPTTGGPSNICRETSQLLPHLMLKQTMRRSLEDLQNIGDEIPVDGNLVYLEYTEDISLVDEED</sequence>
<gene>
    <name evidence="1" type="ORF">T265_13971</name>
</gene>
<proteinExistence type="predicted"/>
<accession>A0A074ZHC8</accession>
<evidence type="ECO:0000313" key="1">
    <source>
        <dbReference type="EMBL" id="KER26623.1"/>
    </source>
</evidence>
<dbReference type="AlphaFoldDB" id="A0A074ZHC8"/>
<evidence type="ECO:0000313" key="2">
    <source>
        <dbReference type="Proteomes" id="UP000054324"/>
    </source>
</evidence>
<dbReference type="CTD" id="20328138"/>
<organism evidence="1 2">
    <name type="scientific">Opisthorchis viverrini</name>
    <name type="common">Southeast Asian liver fluke</name>
    <dbReference type="NCBI Taxonomy" id="6198"/>
    <lineage>
        <taxon>Eukaryota</taxon>
        <taxon>Metazoa</taxon>
        <taxon>Spiralia</taxon>
        <taxon>Lophotrochozoa</taxon>
        <taxon>Platyhelminthes</taxon>
        <taxon>Trematoda</taxon>
        <taxon>Digenea</taxon>
        <taxon>Opisthorchiida</taxon>
        <taxon>Opisthorchiata</taxon>
        <taxon>Opisthorchiidae</taxon>
        <taxon>Opisthorchis</taxon>
    </lineage>
</organism>
<dbReference type="Proteomes" id="UP000054324">
    <property type="component" value="Unassembled WGS sequence"/>
</dbReference>